<evidence type="ECO:0000256" key="1">
    <source>
        <dbReference type="SAM" id="Coils"/>
    </source>
</evidence>
<keyword evidence="2" id="KW-0472">Membrane</keyword>
<organism evidence="3 4">
    <name type="scientific">Flammeovirga pectinis</name>
    <dbReference type="NCBI Taxonomy" id="2494373"/>
    <lineage>
        <taxon>Bacteria</taxon>
        <taxon>Pseudomonadati</taxon>
        <taxon>Bacteroidota</taxon>
        <taxon>Cytophagia</taxon>
        <taxon>Cytophagales</taxon>
        <taxon>Flammeovirgaceae</taxon>
        <taxon>Flammeovirga</taxon>
    </lineage>
</organism>
<dbReference type="Proteomes" id="UP000267268">
    <property type="component" value="Chromosome 1"/>
</dbReference>
<keyword evidence="2" id="KW-1133">Transmembrane helix</keyword>
<evidence type="ECO:0000313" key="3">
    <source>
        <dbReference type="EMBL" id="AZQ63579.1"/>
    </source>
</evidence>
<dbReference type="KEGG" id="fll:EI427_15520"/>
<feature type="transmembrane region" description="Helical" evidence="2">
    <location>
        <begin position="314"/>
        <end position="333"/>
    </location>
</feature>
<proteinExistence type="predicted"/>
<gene>
    <name evidence="3" type="ORF">EI427_15520</name>
</gene>
<keyword evidence="1" id="KW-0175">Coiled coil</keyword>
<evidence type="ECO:0000313" key="4">
    <source>
        <dbReference type="Proteomes" id="UP000267268"/>
    </source>
</evidence>
<dbReference type="OrthoDB" id="976482at2"/>
<accession>A0A3Q9FQB7</accession>
<reference evidence="3 4" key="1">
    <citation type="submission" date="2018-12" db="EMBL/GenBank/DDBJ databases">
        <title>Flammeovirga pectinis sp. nov., isolated from the gut of the Korean scallop, Patinopecten yessoensis.</title>
        <authorList>
            <person name="Bae J.-W."/>
            <person name="Jeong Y.-S."/>
            <person name="Kang W."/>
        </authorList>
    </citation>
    <scope>NUCLEOTIDE SEQUENCE [LARGE SCALE GENOMIC DNA]</scope>
    <source>
        <strain evidence="3 4">L12M1</strain>
    </source>
</reference>
<dbReference type="AlphaFoldDB" id="A0A3Q9FQB7"/>
<keyword evidence="4" id="KW-1185">Reference proteome</keyword>
<sequence>MGQNNKDQSLDNKNSNQNDEIDLIDLFSIIGNKVSQLFKGIWSMVLAVLVYSYTKIYQFKIIIIIGVLVGGMLGYLSKNTSQYYASKATVKSQFLTGVDFSTELNELNALCTDEGRPMLAKALNLPLATVENISEIVAEGYFVKYRNNLEQDSLYYRALEDETRFQINIKTSVQSITKTEIQEGFDYFFSNNEYIKKRMTIHKENLNRNIETTQKEIEVLNEFSDAYKQIIIQQSKIQSTTKSNSNVLLFKSSEEEGLVKQSGDLALQAMGELALKNEELKDLSTQLILVEPVQFVNRFSELYTVSLSTGGKTLIGMFIGFMIVIGVLLLLDINTFMKKAAKL</sequence>
<protein>
    <submittedName>
        <fullName evidence="3">Uncharacterized protein</fullName>
    </submittedName>
</protein>
<feature type="coiled-coil region" evidence="1">
    <location>
        <begin position="196"/>
        <end position="223"/>
    </location>
</feature>
<keyword evidence="2" id="KW-0812">Transmembrane</keyword>
<feature type="transmembrane region" description="Helical" evidence="2">
    <location>
        <begin position="61"/>
        <end position="77"/>
    </location>
</feature>
<name>A0A3Q9FQB7_9BACT</name>
<dbReference type="EMBL" id="CP034562">
    <property type="protein sequence ID" value="AZQ63579.1"/>
    <property type="molecule type" value="Genomic_DNA"/>
</dbReference>
<evidence type="ECO:0000256" key="2">
    <source>
        <dbReference type="SAM" id="Phobius"/>
    </source>
</evidence>